<evidence type="ECO:0000313" key="2">
    <source>
        <dbReference type="EMBL" id="KAJ5483188.1"/>
    </source>
</evidence>
<keyword evidence="3" id="KW-1185">Reference proteome</keyword>
<accession>A0A9X0BT16</accession>
<evidence type="ECO:0000259" key="1">
    <source>
        <dbReference type="Pfam" id="PF00293"/>
    </source>
</evidence>
<dbReference type="Gene3D" id="3.90.79.10">
    <property type="entry name" value="Nucleoside Triphosphate Pyrophosphohydrolase"/>
    <property type="match status" value="1"/>
</dbReference>
<dbReference type="AlphaFoldDB" id="A0A9X0BT16"/>
<sequence>MATGFFRLDTPHGTCRVAESLRKYNVPWDQYLEVLKRGPGGTESLDQVTGISVRAWLCKWKRGEVRVLLGKRAENDSSPNLHEAFGGGCDRKETVLEAVIREVWEETKQKIWVIHDEVPEVEVFCTSNSKRWIAQVHFLLSVKPARESFCGKRFGIKLDSEEHQSFIWANGKLGALGTLRLTKGSHRHFESAVAMFQRNVPCPCWQKPWVFLRRCFE</sequence>
<dbReference type="OrthoDB" id="276276at2759"/>
<proteinExistence type="predicted"/>
<reference evidence="2" key="2">
    <citation type="journal article" date="2023" name="IMA Fungus">
        <title>Comparative genomic study of the Penicillium genus elucidates a diverse pangenome and 15 lateral gene transfer events.</title>
        <authorList>
            <person name="Petersen C."/>
            <person name="Sorensen T."/>
            <person name="Nielsen M.R."/>
            <person name="Sondergaard T.E."/>
            <person name="Sorensen J.L."/>
            <person name="Fitzpatrick D.A."/>
            <person name="Frisvad J.C."/>
            <person name="Nielsen K.L."/>
        </authorList>
    </citation>
    <scope>NUCLEOTIDE SEQUENCE</scope>
    <source>
        <strain evidence="2">IBT 17660</strain>
    </source>
</reference>
<dbReference type="Pfam" id="PF00293">
    <property type="entry name" value="NUDIX"/>
    <property type="match status" value="1"/>
</dbReference>
<comment type="caution">
    <text evidence="2">The sequence shown here is derived from an EMBL/GenBank/DDBJ whole genome shotgun (WGS) entry which is preliminary data.</text>
</comment>
<evidence type="ECO:0000313" key="3">
    <source>
        <dbReference type="Proteomes" id="UP001147760"/>
    </source>
</evidence>
<organism evidence="2 3">
    <name type="scientific">Penicillium desertorum</name>
    <dbReference type="NCBI Taxonomy" id="1303715"/>
    <lineage>
        <taxon>Eukaryota</taxon>
        <taxon>Fungi</taxon>
        <taxon>Dikarya</taxon>
        <taxon>Ascomycota</taxon>
        <taxon>Pezizomycotina</taxon>
        <taxon>Eurotiomycetes</taxon>
        <taxon>Eurotiomycetidae</taxon>
        <taxon>Eurotiales</taxon>
        <taxon>Aspergillaceae</taxon>
        <taxon>Penicillium</taxon>
    </lineage>
</organism>
<protein>
    <recommendedName>
        <fullName evidence="1">Nudix hydrolase domain-containing protein</fullName>
    </recommendedName>
</protein>
<dbReference type="InterPro" id="IPR000086">
    <property type="entry name" value="NUDIX_hydrolase_dom"/>
</dbReference>
<name>A0A9X0BT16_9EURO</name>
<gene>
    <name evidence="2" type="ORF">N7530_002434</name>
</gene>
<dbReference type="InterPro" id="IPR015797">
    <property type="entry name" value="NUDIX_hydrolase-like_dom_sf"/>
</dbReference>
<dbReference type="EMBL" id="JAPWDO010000002">
    <property type="protein sequence ID" value="KAJ5483188.1"/>
    <property type="molecule type" value="Genomic_DNA"/>
</dbReference>
<dbReference type="SUPFAM" id="SSF55811">
    <property type="entry name" value="Nudix"/>
    <property type="match status" value="1"/>
</dbReference>
<dbReference type="CDD" id="cd02883">
    <property type="entry name" value="NUDIX_Hydrolase"/>
    <property type="match status" value="1"/>
</dbReference>
<reference evidence="2" key="1">
    <citation type="submission" date="2022-12" db="EMBL/GenBank/DDBJ databases">
        <authorList>
            <person name="Petersen C."/>
        </authorList>
    </citation>
    <scope>NUCLEOTIDE SEQUENCE</scope>
    <source>
        <strain evidence="2">IBT 17660</strain>
    </source>
</reference>
<feature type="domain" description="Nudix hydrolase" evidence="1">
    <location>
        <begin position="63"/>
        <end position="134"/>
    </location>
</feature>
<dbReference type="Proteomes" id="UP001147760">
    <property type="component" value="Unassembled WGS sequence"/>
</dbReference>